<gene>
    <name evidence="1" type="ORF">H4S07_001658</name>
</gene>
<keyword evidence="2" id="KW-1185">Reference proteome</keyword>
<organism evidence="1 2">
    <name type="scientific">Coemansia furcata</name>
    <dbReference type="NCBI Taxonomy" id="417177"/>
    <lineage>
        <taxon>Eukaryota</taxon>
        <taxon>Fungi</taxon>
        <taxon>Fungi incertae sedis</taxon>
        <taxon>Zoopagomycota</taxon>
        <taxon>Kickxellomycotina</taxon>
        <taxon>Kickxellomycetes</taxon>
        <taxon>Kickxellales</taxon>
        <taxon>Kickxellaceae</taxon>
        <taxon>Coemansia</taxon>
    </lineage>
</organism>
<protein>
    <submittedName>
        <fullName evidence="1">Uncharacterized protein</fullName>
    </submittedName>
</protein>
<proteinExistence type="predicted"/>
<comment type="caution">
    <text evidence="1">The sequence shown here is derived from an EMBL/GenBank/DDBJ whole genome shotgun (WGS) entry which is preliminary data.</text>
</comment>
<evidence type="ECO:0000313" key="2">
    <source>
        <dbReference type="Proteomes" id="UP001140096"/>
    </source>
</evidence>
<dbReference type="Proteomes" id="UP001140096">
    <property type="component" value="Unassembled WGS sequence"/>
</dbReference>
<dbReference type="EMBL" id="JANBUP010000301">
    <property type="protein sequence ID" value="KAJ2812059.1"/>
    <property type="molecule type" value="Genomic_DNA"/>
</dbReference>
<name>A0ACC1LN58_9FUNG</name>
<sequence length="677" mass="75526">MDRTDYGIPTVDVGSQDGDNYVMDYMKAYTVASYYESFILFVAHQVKEHISKYVAAGLIKSEDCRLILPIANEGVEADYDYIHPLEGRSSKGFTHVECGMYPLNSIVEKQKTVVPHLIVADTEIAGAQDSLDDAEQHLVTKTKTLYVDQHNHSFAWGLTVAFRWIHAYVFGPDDVWASGKIDLSEVEGRQAFISLLVDWSLSSVDRLGFDPTIRYVLNGSIGVPYLEIDVHNVDESTGQVEKHTYYSKWCIVGAERRTGRHDRCFAVSTNPEPMDTPTFLIKDAWTIPGGGSTDDMRENSFLNVLYAEFDESSEFGGSFTQPVNAGAAYISRGDTLVADSTDTTLGGLPDSSKVRQHRRTLVEWAGNPISAADYPNQVVVAIADAMIALNEAYTKCMIVHGNISDQAILFQKTADKVKGVLAEFGYASYAGESAVDAPELNKFQSIRSLENPGAARTRLDDWESILYLICWLGTFGINATQRREFAADQDRRRAPGFTERYPTERVSLLLIRNWNYDTSSASDFKRCYMHDITSFRHSYLSEIRDSPLRQLAEDIYMALFRHPDCYGTYKVSDKDLNSKWCSDIPDALRAMPAINGKRDPLVLREAYEKEIVEKLLRIVVAHRDTALAALAAFTIAGAAKVGSEAAIPPSAAPAKNRERDDVPYDGPARRTRSKANH</sequence>
<reference evidence="1" key="1">
    <citation type="submission" date="2022-07" db="EMBL/GenBank/DDBJ databases">
        <title>Phylogenomic reconstructions and comparative analyses of Kickxellomycotina fungi.</title>
        <authorList>
            <person name="Reynolds N.K."/>
            <person name="Stajich J.E."/>
            <person name="Barry K."/>
            <person name="Grigoriev I.V."/>
            <person name="Crous P."/>
            <person name="Smith M.E."/>
        </authorList>
    </citation>
    <scope>NUCLEOTIDE SEQUENCE</scope>
    <source>
        <strain evidence="1">CBS 102833</strain>
    </source>
</reference>
<accession>A0ACC1LN58</accession>
<evidence type="ECO:0000313" key="1">
    <source>
        <dbReference type="EMBL" id="KAJ2812059.1"/>
    </source>
</evidence>